<comment type="subcellular location">
    <subcellularLocation>
        <location evidence="1">Cell membrane</location>
        <topology evidence="1">Multi-pass membrane protein</topology>
    </subcellularLocation>
</comment>
<feature type="transmembrane region" description="Helical" evidence="7">
    <location>
        <begin position="48"/>
        <end position="69"/>
    </location>
</feature>
<evidence type="ECO:0000256" key="4">
    <source>
        <dbReference type="ARBA" id="ARBA00022692"/>
    </source>
</evidence>
<keyword evidence="10" id="KW-1185">Reference proteome</keyword>
<dbReference type="InterPro" id="IPR005115">
    <property type="entry name" value="Gly_transporter"/>
</dbReference>
<keyword evidence="5 7" id="KW-1133">Transmembrane helix</keyword>
<dbReference type="PANTHER" id="PTHR30506">
    <property type="entry name" value="INNER MEMBRANE PROTEIN"/>
    <property type="match status" value="1"/>
</dbReference>
<protein>
    <submittedName>
        <fullName evidence="9">Trimeric intracellular cation channel family protein</fullName>
    </submittedName>
</protein>
<feature type="domain" description="Glycine transporter" evidence="8">
    <location>
        <begin position="113"/>
        <end position="187"/>
    </location>
</feature>
<evidence type="ECO:0000313" key="10">
    <source>
        <dbReference type="Proteomes" id="UP001172738"/>
    </source>
</evidence>
<feature type="transmembrane region" description="Helical" evidence="7">
    <location>
        <begin position="195"/>
        <end position="217"/>
    </location>
</feature>
<evidence type="ECO:0000256" key="5">
    <source>
        <dbReference type="ARBA" id="ARBA00022989"/>
    </source>
</evidence>
<feature type="transmembrane region" description="Helical" evidence="7">
    <location>
        <begin position="137"/>
        <end position="158"/>
    </location>
</feature>
<feature type="transmembrane region" description="Helical" evidence="7">
    <location>
        <begin position="170"/>
        <end position="189"/>
    </location>
</feature>
<reference evidence="9" key="1">
    <citation type="submission" date="2023-06" db="EMBL/GenBank/DDBJ databases">
        <title>SYSU T00b26.</title>
        <authorList>
            <person name="Gao L."/>
            <person name="Fang B.-Z."/>
            <person name="Li W.-J."/>
        </authorList>
    </citation>
    <scope>NUCLEOTIDE SEQUENCE</scope>
    <source>
        <strain evidence="9">SYSU T00b26</strain>
    </source>
</reference>
<name>A0ABT8FZC6_9MICO</name>
<dbReference type="Pfam" id="PF03458">
    <property type="entry name" value="Gly_transporter"/>
    <property type="match status" value="2"/>
</dbReference>
<dbReference type="PANTHER" id="PTHR30506:SF3">
    <property type="entry name" value="UPF0126 INNER MEMBRANE PROTEIN YADS-RELATED"/>
    <property type="match status" value="1"/>
</dbReference>
<feature type="transmembrane region" description="Helical" evidence="7">
    <location>
        <begin position="12"/>
        <end position="36"/>
    </location>
</feature>
<evidence type="ECO:0000256" key="2">
    <source>
        <dbReference type="ARBA" id="ARBA00008193"/>
    </source>
</evidence>
<dbReference type="Proteomes" id="UP001172738">
    <property type="component" value="Unassembled WGS sequence"/>
</dbReference>
<feature type="transmembrane region" description="Helical" evidence="7">
    <location>
        <begin position="110"/>
        <end position="131"/>
    </location>
</feature>
<feature type="domain" description="Glycine transporter" evidence="8">
    <location>
        <begin position="24"/>
        <end position="94"/>
    </location>
</feature>
<accession>A0ABT8FZC6</accession>
<evidence type="ECO:0000256" key="7">
    <source>
        <dbReference type="SAM" id="Phobius"/>
    </source>
</evidence>
<proteinExistence type="inferred from homology"/>
<evidence type="ECO:0000256" key="6">
    <source>
        <dbReference type="ARBA" id="ARBA00023136"/>
    </source>
</evidence>
<evidence type="ECO:0000259" key="8">
    <source>
        <dbReference type="Pfam" id="PF03458"/>
    </source>
</evidence>
<sequence>MIDLVTAVDTDAILASALVTLRVVLEYVGTVAFAISGAVAASRRRMDLVGAVVLASLVAVGGGTLRDLLLQQPVFWIENPTLVVVAIGVALAIAPFARRRDLGAFARHRIVELSDAVGLAIFVVIGTGIALDLGANPVAAMIVGVANGVGGGILRDLFSAQVPEVFWNGQLYATAALGGAVVYWALWAWGLAPELVFWVPLVVILALRVLSLTRGWGVPSVAVVQKRELQTESHA</sequence>
<evidence type="ECO:0000256" key="3">
    <source>
        <dbReference type="ARBA" id="ARBA00022475"/>
    </source>
</evidence>
<gene>
    <name evidence="9" type="ORF">QQX04_04435</name>
</gene>
<evidence type="ECO:0000313" key="9">
    <source>
        <dbReference type="EMBL" id="MDN4472238.1"/>
    </source>
</evidence>
<organism evidence="9 10">
    <name type="scientific">Demequina zhanjiangensis</name>
    <dbReference type="NCBI Taxonomy" id="3051659"/>
    <lineage>
        <taxon>Bacteria</taxon>
        <taxon>Bacillati</taxon>
        <taxon>Actinomycetota</taxon>
        <taxon>Actinomycetes</taxon>
        <taxon>Micrococcales</taxon>
        <taxon>Demequinaceae</taxon>
        <taxon>Demequina</taxon>
    </lineage>
</organism>
<feature type="transmembrane region" description="Helical" evidence="7">
    <location>
        <begin position="81"/>
        <end position="98"/>
    </location>
</feature>
<keyword evidence="4 7" id="KW-0812">Transmembrane</keyword>
<dbReference type="RefSeq" id="WP_301126634.1">
    <property type="nucleotide sequence ID" value="NZ_JAUHPV010000002.1"/>
</dbReference>
<dbReference type="EMBL" id="JAUHPV010000002">
    <property type="protein sequence ID" value="MDN4472238.1"/>
    <property type="molecule type" value="Genomic_DNA"/>
</dbReference>
<keyword evidence="6 7" id="KW-0472">Membrane</keyword>
<evidence type="ECO:0000256" key="1">
    <source>
        <dbReference type="ARBA" id="ARBA00004651"/>
    </source>
</evidence>
<comment type="caution">
    <text evidence="9">The sequence shown here is derived from an EMBL/GenBank/DDBJ whole genome shotgun (WGS) entry which is preliminary data.</text>
</comment>
<keyword evidence="3" id="KW-1003">Cell membrane</keyword>
<comment type="similarity">
    <text evidence="2">Belongs to the UPF0126 family.</text>
</comment>